<name>A0ACC0BH00_CATRO</name>
<organism evidence="1 2">
    <name type="scientific">Catharanthus roseus</name>
    <name type="common">Madagascar periwinkle</name>
    <name type="synonym">Vinca rosea</name>
    <dbReference type="NCBI Taxonomy" id="4058"/>
    <lineage>
        <taxon>Eukaryota</taxon>
        <taxon>Viridiplantae</taxon>
        <taxon>Streptophyta</taxon>
        <taxon>Embryophyta</taxon>
        <taxon>Tracheophyta</taxon>
        <taxon>Spermatophyta</taxon>
        <taxon>Magnoliopsida</taxon>
        <taxon>eudicotyledons</taxon>
        <taxon>Gunneridae</taxon>
        <taxon>Pentapetalae</taxon>
        <taxon>asterids</taxon>
        <taxon>lamiids</taxon>
        <taxon>Gentianales</taxon>
        <taxon>Apocynaceae</taxon>
        <taxon>Rauvolfioideae</taxon>
        <taxon>Vinceae</taxon>
        <taxon>Catharanthinae</taxon>
        <taxon>Catharanthus</taxon>
    </lineage>
</organism>
<dbReference type="EMBL" id="CM044703">
    <property type="protein sequence ID" value="KAI5671897.1"/>
    <property type="molecule type" value="Genomic_DNA"/>
</dbReference>
<accession>A0ACC0BH00</accession>
<evidence type="ECO:0000313" key="2">
    <source>
        <dbReference type="Proteomes" id="UP001060085"/>
    </source>
</evidence>
<reference evidence="2" key="1">
    <citation type="journal article" date="2023" name="Nat. Plants">
        <title>Single-cell RNA sequencing provides a high-resolution roadmap for understanding the multicellular compartmentation of specialized metabolism.</title>
        <authorList>
            <person name="Sun S."/>
            <person name="Shen X."/>
            <person name="Li Y."/>
            <person name="Li Y."/>
            <person name="Wang S."/>
            <person name="Li R."/>
            <person name="Zhang H."/>
            <person name="Shen G."/>
            <person name="Guo B."/>
            <person name="Wei J."/>
            <person name="Xu J."/>
            <person name="St-Pierre B."/>
            <person name="Chen S."/>
            <person name="Sun C."/>
        </authorList>
    </citation>
    <scope>NUCLEOTIDE SEQUENCE [LARGE SCALE GENOMIC DNA]</scope>
</reference>
<gene>
    <name evidence="1" type="ORF">M9H77_12261</name>
</gene>
<comment type="caution">
    <text evidence="1">The sequence shown here is derived from an EMBL/GenBank/DDBJ whole genome shotgun (WGS) entry which is preliminary data.</text>
</comment>
<evidence type="ECO:0000313" key="1">
    <source>
        <dbReference type="EMBL" id="KAI5671897.1"/>
    </source>
</evidence>
<dbReference type="Proteomes" id="UP001060085">
    <property type="component" value="Linkage Group LG03"/>
</dbReference>
<keyword evidence="2" id="KW-1185">Reference proteome</keyword>
<proteinExistence type="predicted"/>
<sequence>MTLTKEKKGLGVNSKAEYFDLEPHPSSWCPWSLCGDFHAKFVENCDYESSFLYAFMQNFDRFILSIQLLSLVSHKFEFPHDEQNVLIVVGFLKALLLGNLHGFQFYHFHFKEFLWLLFCGKKMNGSFKDHDEKLVYPISFIDYLLKRDILKDFLVQNTTSCDKLLHQAFGGILLYSLTFKEFLDELISLLYCKEELGGLFPLEEMEYQMGKNMGQAIKDWLISNSAFDEKSLSGLTSFRESFIKELSTIASFFIVFAHNSTILYYSFEVDYGDNLLMSFDLTPFSIDHALSFGEVNKLEFDKYILFKDHDAIDAMLMTFEKKRLVCDFECWVRILGFGWCSF</sequence>
<protein>
    <submittedName>
        <fullName evidence="1">Uncharacterized protein</fullName>
    </submittedName>
</protein>